<evidence type="ECO:0000313" key="3">
    <source>
        <dbReference type="Proteomes" id="UP000886595"/>
    </source>
</evidence>
<accession>A0A8X7VTJ3</accession>
<evidence type="ECO:0000256" key="1">
    <source>
        <dbReference type="SAM" id="Coils"/>
    </source>
</evidence>
<comment type="caution">
    <text evidence="2">The sequence shown here is derived from an EMBL/GenBank/DDBJ whole genome shotgun (WGS) entry which is preliminary data.</text>
</comment>
<proteinExistence type="predicted"/>
<gene>
    <name evidence="2" type="ORF">Bca52824_020686</name>
</gene>
<keyword evidence="1" id="KW-0175">Coiled coil</keyword>
<protein>
    <recommendedName>
        <fullName evidence="4">Disease resistance protein</fullName>
    </recommendedName>
</protein>
<feature type="coiled-coil region" evidence="1">
    <location>
        <begin position="29"/>
        <end position="63"/>
    </location>
</feature>
<sequence length="135" mass="15751">MGSCISFSLSCDQCTNQIFQWLCIRRGYIHNLEKNLKALETTMEELQAKRDDFSKSVEREEDKGLKRLSQIQVWLTRVDTIKPQVNAIFSVKPVESQRLSLCGFCCSTNLKSRYRYGKRVFMMLKEVQNLNSNDL</sequence>
<evidence type="ECO:0000313" key="2">
    <source>
        <dbReference type="EMBL" id="KAG2317564.1"/>
    </source>
</evidence>
<name>A0A8X7VTJ3_BRACI</name>
<reference evidence="2 3" key="1">
    <citation type="submission" date="2020-02" db="EMBL/GenBank/DDBJ databases">
        <authorList>
            <person name="Ma Q."/>
            <person name="Huang Y."/>
            <person name="Song X."/>
            <person name="Pei D."/>
        </authorList>
    </citation>
    <scope>NUCLEOTIDE SEQUENCE [LARGE SCALE GENOMIC DNA]</scope>
    <source>
        <strain evidence="2">Sxm20200214</strain>
        <tissue evidence="2">Leaf</tissue>
    </source>
</reference>
<dbReference type="OrthoDB" id="1110501at2759"/>
<keyword evidence="3" id="KW-1185">Reference proteome</keyword>
<dbReference type="AlphaFoldDB" id="A0A8X7VTJ3"/>
<dbReference type="Proteomes" id="UP000886595">
    <property type="component" value="Unassembled WGS sequence"/>
</dbReference>
<evidence type="ECO:0008006" key="4">
    <source>
        <dbReference type="Google" id="ProtNLM"/>
    </source>
</evidence>
<dbReference type="EMBL" id="JAAMPC010000004">
    <property type="protein sequence ID" value="KAG2317564.1"/>
    <property type="molecule type" value="Genomic_DNA"/>
</dbReference>
<organism evidence="2 3">
    <name type="scientific">Brassica carinata</name>
    <name type="common">Ethiopian mustard</name>
    <name type="synonym">Abyssinian cabbage</name>
    <dbReference type="NCBI Taxonomy" id="52824"/>
    <lineage>
        <taxon>Eukaryota</taxon>
        <taxon>Viridiplantae</taxon>
        <taxon>Streptophyta</taxon>
        <taxon>Embryophyta</taxon>
        <taxon>Tracheophyta</taxon>
        <taxon>Spermatophyta</taxon>
        <taxon>Magnoliopsida</taxon>
        <taxon>eudicotyledons</taxon>
        <taxon>Gunneridae</taxon>
        <taxon>Pentapetalae</taxon>
        <taxon>rosids</taxon>
        <taxon>malvids</taxon>
        <taxon>Brassicales</taxon>
        <taxon>Brassicaceae</taxon>
        <taxon>Brassiceae</taxon>
        <taxon>Brassica</taxon>
    </lineage>
</organism>